<dbReference type="NCBIfam" id="TIGR00027">
    <property type="entry name" value="mthyl_TIGR00027"/>
    <property type="match status" value="1"/>
</dbReference>
<accession>A0A7R9ZUF1</accession>
<evidence type="ECO:0000256" key="2">
    <source>
        <dbReference type="ARBA" id="ARBA00022603"/>
    </source>
</evidence>
<dbReference type="PANTHER" id="PTHR43619">
    <property type="entry name" value="S-ADENOSYL-L-METHIONINE-DEPENDENT METHYLTRANSFERASE YKTD-RELATED"/>
    <property type="match status" value="1"/>
</dbReference>
<gene>
    <name evidence="5" type="ORF">PARE0329_LOCUS587</name>
</gene>
<sequence>MAMYYTILFAFVAIAVLKLKNSKDQTAQGVAKVRHCESILEDPSQRLYEDPYAHKMYDGSIVQTWLGGNKTRRIFDWFLKGMYDLLALRTKWIDDQIMAGVGDIEQLVILGAGYDTRGFRLDLPDNFVVVEVDQPDVQSSKSKIMHSIAKTDTAVASRLDSNTKGPSVEFLSIDFNKDFIRKENLIDSTSLEMTKPTIVTLEGVTQYIPESSTANTLQQVRGLFPAGSLLLISYVPDDLYDESNMDYNKNLSRLLKAVELLGEPWITSWSPESFASFLETCGYKVVSDVGIAELNEMYLVPRNRALADNEQPILERYALALIIK</sequence>
<dbReference type="InterPro" id="IPR011610">
    <property type="entry name" value="SAM_mthyl_Trfase_ML2640-like"/>
</dbReference>
<dbReference type="SUPFAM" id="SSF53335">
    <property type="entry name" value="S-adenosyl-L-methionine-dependent methyltransferases"/>
    <property type="match status" value="1"/>
</dbReference>
<feature type="chain" id="PRO_5030907991" evidence="4">
    <location>
        <begin position="23"/>
        <end position="324"/>
    </location>
</feature>
<proteinExistence type="inferred from homology"/>
<keyword evidence="4" id="KW-0732">Signal</keyword>
<dbReference type="AlphaFoldDB" id="A0A7R9ZUF1"/>
<dbReference type="EMBL" id="HBEH01000818">
    <property type="protein sequence ID" value="CAD8343952.1"/>
    <property type="molecule type" value="Transcribed_RNA"/>
</dbReference>
<reference evidence="5" key="1">
    <citation type="submission" date="2021-01" db="EMBL/GenBank/DDBJ databases">
        <authorList>
            <person name="Corre E."/>
            <person name="Pelletier E."/>
            <person name="Niang G."/>
            <person name="Scheremetjew M."/>
            <person name="Finn R."/>
            <person name="Kale V."/>
            <person name="Holt S."/>
            <person name="Cochrane G."/>
            <person name="Meng A."/>
            <person name="Brown T."/>
            <person name="Cohen L."/>
        </authorList>
    </citation>
    <scope>NUCLEOTIDE SEQUENCE</scope>
    <source>
        <strain evidence="5">B593</strain>
    </source>
</reference>
<dbReference type="Gene3D" id="3.40.50.150">
    <property type="entry name" value="Vaccinia Virus protein VP39"/>
    <property type="match status" value="1"/>
</dbReference>
<dbReference type="Pfam" id="PF04072">
    <property type="entry name" value="LCM"/>
    <property type="match status" value="1"/>
</dbReference>
<dbReference type="InterPro" id="IPR007213">
    <property type="entry name" value="Ppm1/Ppm2/Tcmp"/>
</dbReference>
<dbReference type="GO" id="GO:0032259">
    <property type="term" value="P:methylation"/>
    <property type="evidence" value="ECO:0007669"/>
    <property type="project" value="UniProtKB-KW"/>
</dbReference>
<protein>
    <submittedName>
        <fullName evidence="5">Uncharacterized protein</fullName>
    </submittedName>
</protein>
<feature type="signal peptide" evidence="4">
    <location>
        <begin position="1"/>
        <end position="22"/>
    </location>
</feature>
<dbReference type="InterPro" id="IPR029063">
    <property type="entry name" value="SAM-dependent_MTases_sf"/>
</dbReference>
<evidence type="ECO:0000256" key="3">
    <source>
        <dbReference type="ARBA" id="ARBA00022679"/>
    </source>
</evidence>
<evidence type="ECO:0000256" key="1">
    <source>
        <dbReference type="ARBA" id="ARBA00008138"/>
    </source>
</evidence>
<keyword evidence="2" id="KW-0489">Methyltransferase</keyword>
<organism evidence="5">
    <name type="scientific">Pseudo-nitzschia arenysensis</name>
    <dbReference type="NCBI Taxonomy" id="697910"/>
    <lineage>
        <taxon>Eukaryota</taxon>
        <taxon>Sar</taxon>
        <taxon>Stramenopiles</taxon>
        <taxon>Ochrophyta</taxon>
        <taxon>Bacillariophyta</taxon>
        <taxon>Bacillariophyceae</taxon>
        <taxon>Bacillariophycidae</taxon>
        <taxon>Bacillariales</taxon>
        <taxon>Bacillariaceae</taxon>
        <taxon>Pseudo-nitzschia</taxon>
    </lineage>
</organism>
<dbReference type="GO" id="GO:0008168">
    <property type="term" value="F:methyltransferase activity"/>
    <property type="evidence" value="ECO:0007669"/>
    <property type="project" value="UniProtKB-KW"/>
</dbReference>
<evidence type="ECO:0000313" key="5">
    <source>
        <dbReference type="EMBL" id="CAD8343952.1"/>
    </source>
</evidence>
<keyword evidence="3" id="KW-0808">Transferase</keyword>
<name>A0A7R9ZUF1_9STRA</name>
<dbReference type="PANTHER" id="PTHR43619:SF2">
    <property type="entry name" value="S-ADENOSYL-L-METHIONINE-DEPENDENT METHYLTRANSFERASES SUPERFAMILY PROTEIN"/>
    <property type="match status" value="1"/>
</dbReference>
<evidence type="ECO:0000256" key="4">
    <source>
        <dbReference type="SAM" id="SignalP"/>
    </source>
</evidence>
<comment type="similarity">
    <text evidence="1">Belongs to the UPF0677 family.</text>
</comment>